<dbReference type="SMART" id="SM00717">
    <property type="entry name" value="SANT"/>
    <property type="match status" value="1"/>
</dbReference>
<evidence type="ECO:0000259" key="3">
    <source>
        <dbReference type="PROSITE" id="PS51294"/>
    </source>
</evidence>
<dbReference type="PROSITE" id="PS50090">
    <property type="entry name" value="MYB_LIKE"/>
    <property type="match status" value="1"/>
</dbReference>
<proteinExistence type="predicted"/>
<dbReference type="InterPro" id="IPR009057">
    <property type="entry name" value="Homeodomain-like_sf"/>
</dbReference>
<evidence type="ECO:0000259" key="2">
    <source>
        <dbReference type="PROSITE" id="PS50090"/>
    </source>
</evidence>
<gene>
    <name evidence="4" type="ORF">SteCoe_26164</name>
</gene>
<evidence type="ECO:0000313" key="5">
    <source>
        <dbReference type="Proteomes" id="UP000187209"/>
    </source>
</evidence>
<dbReference type="InterPro" id="IPR001005">
    <property type="entry name" value="SANT/Myb"/>
</dbReference>
<comment type="caution">
    <text evidence="4">The sequence shown here is derived from an EMBL/GenBank/DDBJ whole genome shotgun (WGS) entry which is preliminary data.</text>
</comment>
<dbReference type="OrthoDB" id="300907at2759"/>
<dbReference type="SUPFAM" id="SSF46689">
    <property type="entry name" value="Homeodomain-like"/>
    <property type="match status" value="1"/>
</dbReference>
<organism evidence="4 5">
    <name type="scientific">Stentor coeruleus</name>
    <dbReference type="NCBI Taxonomy" id="5963"/>
    <lineage>
        <taxon>Eukaryota</taxon>
        <taxon>Sar</taxon>
        <taxon>Alveolata</taxon>
        <taxon>Ciliophora</taxon>
        <taxon>Postciliodesmatophora</taxon>
        <taxon>Heterotrichea</taxon>
        <taxon>Heterotrichida</taxon>
        <taxon>Stentoridae</taxon>
        <taxon>Stentor</taxon>
    </lineage>
</organism>
<keyword evidence="5" id="KW-1185">Reference proteome</keyword>
<name>A0A1R2BDG5_9CILI</name>
<reference evidence="4 5" key="1">
    <citation type="submission" date="2016-11" db="EMBL/GenBank/DDBJ databases">
        <title>The macronuclear genome of Stentor coeruleus: a giant cell with tiny introns.</title>
        <authorList>
            <person name="Slabodnick M."/>
            <person name="Ruby J.G."/>
            <person name="Reiff S.B."/>
            <person name="Swart E.C."/>
            <person name="Gosai S."/>
            <person name="Prabakaran S."/>
            <person name="Witkowska E."/>
            <person name="Larue G.E."/>
            <person name="Fisher S."/>
            <person name="Freeman R.M."/>
            <person name="Gunawardena J."/>
            <person name="Chu W."/>
            <person name="Stover N.A."/>
            <person name="Gregory B.D."/>
            <person name="Nowacki M."/>
            <person name="Derisi J."/>
            <person name="Roy S.W."/>
            <person name="Marshall W.F."/>
            <person name="Sood P."/>
        </authorList>
    </citation>
    <scope>NUCLEOTIDE SEQUENCE [LARGE SCALE GENOMIC DNA]</scope>
    <source>
        <strain evidence="4">WM001</strain>
    </source>
</reference>
<evidence type="ECO:0000256" key="1">
    <source>
        <dbReference type="ARBA" id="ARBA00023242"/>
    </source>
</evidence>
<dbReference type="AlphaFoldDB" id="A0A1R2BDG5"/>
<evidence type="ECO:0000313" key="4">
    <source>
        <dbReference type="EMBL" id="OMJ74821.1"/>
    </source>
</evidence>
<dbReference type="Pfam" id="PF00249">
    <property type="entry name" value="Myb_DNA-binding"/>
    <property type="match status" value="1"/>
</dbReference>
<dbReference type="PROSITE" id="PS51294">
    <property type="entry name" value="HTH_MYB"/>
    <property type="match status" value="1"/>
</dbReference>
<sequence>MKDKEHKEKSNINTGPWTPIEHSKFETARKIYRKWKDIANFIGTRSSSQCRSHQQKMELQKKHGRKFRVLCTETLDKEAQANDLDILAETGCNPFPYLAFYSLF</sequence>
<dbReference type="Proteomes" id="UP000187209">
    <property type="component" value="Unassembled WGS sequence"/>
</dbReference>
<dbReference type="PANTHER" id="PTHR12802">
    <property type="entry name" value="SWI/SNF COMPLEX-RELATED"/>
    <property type="match status" value="1"/>
</dbReference>
<accession>A0A1R2BDG5</accession>
<feature type="domain" description="HTH myb-type" evidence="3">
    <location>
        <begin position="9"/>
        <end position="62"/>
    </location>
</feature>
<keyword evidence="1" id="KW-0539">Nucleus</keyword>
<feature type="domain" description="Myb-like" evidence="2">
    <location>
        <begin position="9"/>
        <end position="58"/>
    </location>
</feature>
<dbReference type="InterPro" id="IPR017930">
    <property type="entry name" value="Myb_dom"/>
</dbReference>
<dbReference type="EMBL" id="MPUH01000726">
    <property type="protein sequence ID" value="OMJ74821.1"/>
    <property type="molecule type" value="Genomic_DNA"/>
</dbReference>
<dbReference type="CDD" id="cd00167">
    <property type="entry name" value="SANT"/>
    <property type="match status" value="1"/>
</dbReference>
<protein>
    <submittedName>
        <fullName evidence="4">Uncharacterized protein</fullName>
    </submittedName>
</protein>
<dbReference type="Gene3D" id="1.10.10.60">
    <property type="entry name" value="Homeodomain-like"/>
    <property type="match status" value="1"/>
</dbReference>